<keyword evidence="3" id="KW-1185">Reference proteome</keyword>
<accession>A0AAV6V8J0</accession>
<dbReference type="AlphaFoldDB" id="A0AAV6V8J0"/>
<feature type="compositionally biased region" description="Acidic residues" evidence="1">
    <location>
        <begin position="235"/>
        <end position="248"/>
    </location>
</feature>
<sequence length="465" mass="51679">MTSTFENQTILKKSIVPNSDSTSETESDSDSESNSESVSTKAIENKILISNSELNYCTSNSGNTTHLKVNPILQEKLKKEILMSKSEINALPQSIPKTETVPQNLTPTKELSYNSETDTDTDSDSDSNLLINKKVILNPLLLQPKMNSVAKSNSDIKSIQTQESETSIKENESNSDSDSSTNNDSSSDSKPIIKKEKLPNNLVLQKQLNSPLKSNSCIKSIQKKEQENIICESESNSDSETYSDEESNSDSKPILKENALPKNLERQKELNFKPKSNSGIISLQKKEQKTFISESESNSDSDTSTDNDSNSDSKPIIKKEELPKNVVLQKELNSRPISNSDIKSVQTKEQESIICESESNSESETSSDEESNPDSKVIPKKEELPKNLVRHKELNFKPKSNSGIISIQKKEQKTFISESESNSDSDTSTDNDSNSDSKPIIKKEEIPNNLVFPNELNSRPKSNLQ</sequence>
<feature type="compositionally biased region" description="Basic and acidic residues" evidence="1">
    <location>
        <begin position="263"/>
        <end position="272"/>
    </location>
</feature>
<protein>
    <submittedName>
        <fullName evidence="2">Uncharacterized protein</fullName>
    </submittedName>
</protein>
<feature type="compositionally biased region" description="Low complexity" evidence="1">
    <location>
        <begin position="174"/>
        <end position="189"/>
    </location>
</feature>
<name>A0AAV6V8J0_9ARAC</name>
<feature type="region of interest" description="Disordered" evidence="1">
    <location>
        <begin position="1"/>
        <end position="40"/>
    </location>
</feature>
<evidence type="ECO:0000313" key="2">
    <source>
        <dbReference type="EMBL" id="KAG8192279.1"/>
    </source>
</evidence>
<reference evidence="2 3" key="1">
    <citation type="journal article" date="2022" name="Nat. Ecol. Evol.">
        <title>A masculinizing supergene underlies an exaggerated male reproductive morph in a spider.</title>
        <authorList>
            <person name="Hendrickx F."/>
            <person name="De Corte Z."/>
            <person name="Sonet G."/>
            <person name="Van Belleghem S.M."/>
            <person name="Kostlbacher S."/>
            <person name="Vangestel C."/>
        </authorList>
    </citation>
    <scope>NUCLEOTIDE SEQUENCE [LARGE SCALE GENOMIC DNA]</scope>
    <source>
        <strain evidence="2">W744_W776</strain>
    </source>
</reference>
<proteinExistence type="predicted"/>
<feature type="region of interest" description="Disordered" evidence="1">
    <location>
        <begin position="148"/>
        <end position="198"/>
    </location>
</feature>
<feature type="region of interest" description="Disordered" evidence="1">
    <location>
        <begin position="227"/>
        <end position="465"/>
    </location>
</feature>
<dbReference type="EMBL" id="JAFNEN010000141">
    <property type="protein sequence ID" value="KAG8192279.1"/>
    <property type="molecule type" value="Genomic_DNA"/>
</dbReference>
<evidence type="ECO:0000313" key="3">
    <source>
        <dbReference type="Proteomes" id="UP000827092"/>
    </source>
</evidence>
<organism evidence="2 3">
    <name type="scientific">Oedothorax gibbosus</name>
    <dbReference type="NCBI Taxonomy" id="931172"/>
    <lineage>
        <taxon>Eukaryota</taxon>
        <taxon>Metazoa</taxon>
        <taxon>Ecdysozoa</taxon>
        <taxon>Arthropoda</taxon>
        <taxon>Chelicerata</taxon>
        <taxon>Arachnida</taxon>
        <taxon>Araneae</taxon>
        <taxon>Araneomorphae</taxon>
        <taxon>Entelegynae</taxon>
        <taxon>Araneoidea</taxon>
        <taxon>Linyphiidae</taxon>
        <taxon>Erigoninae</taxon>
        <taxon>Oedothorax</taxon>
    </lineage>
</organism>
<feature type="compositionally biased region" description="Polar residues" evidence="1">
    <location>
        <begin position="95"/>
        <end position="116"/>
    </location>
</feature>
<feature type="compositionally biased region" description="Basic and acidic residues" evidence="1">
    <location>
        <begin position="377"/>
        <end position="396"/>
    </location>
</feature>
<feature type="compositionally biased region" description="Polar residues" evidence="1">
    <location>
        <begin position="1"/>
        <end position="11"/>
    </location>
</feature>
<feature type="compositionally biased region" description="Acidic residues" evidence="1">
    <location>
        <begin position="23"/>
        <end position="33"/>
    </location>
</feature>
<feature type="compositionally biased region" description="Polar residues" evidence="1">
    <location>
        <begin position="335"/>
        <end position="345"/>
    </location>
</feature>
<dbReference type="Proteomes" id="UP000827092">
    <property type="component" value="Unassembled WGS sequence"/>
</dbReference>
<gene>
    <name evidence="2" type="ORF">JTE90_002104</name>
</gene>
<comment type="caution">
    <text evidence="2">The sequence shown here is derived from an EMBL/GenBank/DDBJ whole genome shotgun (WGS) entry which is preliminary data.</text>
</comment>
<evidence type="ECO:0000256" key="1">
    <source>
        <dbReference type="SAM" id="MobiDB-lite"/>
    </source>
</evidence>
<feature type="compositionally biased region" description="Acidic residues" evidence="1">
    <location>
        <begin position="359"/>
        <end position="372"/>
    </location>
</feature>
<feature type="compositionally biased region" description="Polar residues" evidence="1">
    <location>
        <begin position="148"/>
        <end position="165"/>
    </location>
</feature>
<feature type="compositionally biased region" description="Polar residues" evidence="1">
    <location>
        <begin position="455"/>
        <end position="465"/>
    </location>
</feature>
<feature type="region of interest" description="Disordered" evidence="1">
    <location>
        <begin position="95"/>
        <end position="127"/>
    </location>
</feature>